<dbReference type="EMBL" id="LK052892">
    <property type="protein sequence ID" value="CDR41509.1"/>
    <property type="molecule type" value="Genomic_DNA"/>
</dbReference>
<feature type="compositionally biased region" description="Basic and acidic residues" evidence="1">
    <location>
        <begin position="132"/>
        <end position="155"/>
    </location>
</feature>
<accession>A0A061AV82</accession>
<reference evidence="2" key="1">
    <citation type="journal article" date="2014" name="Genome Announc.">
        <title>Genome sequence of the yeast Cyberlindnera fabianii (Hansenula fabianii).</title>
        <authorList>
            <person name="Freel K.C."/>
            <person name="Sarilar V."/>
            <person name="Neuveglise C."/>
            <person name="Devillers H."/>
            <person name="Friedrich A."/>
            <person name="Schacherer J."/>
        </authorList>
    </citation>
    <scope>NUCLEOTIDE SEQUENCE</scope>
    <source>
        <strain evidence="2">YJS4271</strain>
    </source>
</reference>
<feature type="compositionally biased region" description="Gly residues" evidence="1">
    <location>
        <begin position="107"/>
        <end position="118"/>
    </location>
</feature>
<sequence length="179" mass="19242">MSSDPEKDNFEDEWVMVPGNDASQPIDLQKLKSVNDVFKRHLESGLSSSVEDVTSLAQNVIHFNDVLISLLSLQVNADGTSIKLPEDSKRQGVASEDLSTNSSLDFNGGGGGGGGFGGKIDLDDGCGSHAGRQNDTKDHEQNDEPRVDLRNDENKGQTLKISNIPSNMSLDLQFVASKP</sequence>
<evidence type="ECO:0000313" key="2">
    <source>
        <dbReference type="EMBL" id="CDR41509.1"/>
    </source>
</evidence>
<evidence type="ECO:0000256" key="1">
    <source>
        <dbReference type="SAM" id="MobiDB-lite"/>
    </source>
</evidence>
<dbReference type="VEuPathDB" id="FungiDB:BON22_3726"/>
<organism evidence="2">
    <name type="scientific">Cyberlindnera fabianii</name>
    <name type="common">Yeast</name>
    <name type="synonym">Hansenula fabianii</name>
    <dbReference type="NCBI Taxonomy" id="36022"/>
    <lineage>
        <taxon>Eukaryota</taxon>
        <taxon>Fungi</taxon>
        <taxon>Dikarya</taxon>
        <taxon>Ascomycota</taxon>
        <taxon>Saccharomycotina</taxon>
        <taxon>Saccharomycetes</taxon>
        <taxon>Phaffomycetales</taxon>
        <taxon>Phaffomycetaceae</taxon>
        <taxon>Cyberlindnera</taxon>
    </lineage>
</organism>
<dbReference type="AlphaFoldDB" id="A0A061AV82"/>
<name>A0A061AV82_CYBFA</name>
<gene>
    <name evidence="2" type="ORF">CYFA0S_07e02989g</name>
</gene>
<proteinExistence type="predicted"/>
<protein>
    <submittedName>
        <fullName evidence="2">CYFA0S07e02989g1_1</fullName>
    </submittedName>
</protein>
<feature type="region of interest" description="Disordered" evidence="1">
    <location>
        <begin position="83"/>
        <end position="161"/>
    </location>
</feature>